<proteinExistence type="predicted"/>
<dbReference type="EMBL" id="LQOJ01000013">
    <property type="protein sequence ID" value="ORV08685.1"/>
    <property type="molecule type" value="Genomic_DNA"/>
</dbReference>
<organism evidence="1 2">
    <name type="scientific">Mycolicibacterium fallax</name>
    <name type="common">Mycobacterium fallax</name>
    <dbReference type="NCBI Taxonomy" id="1793"/>
    <lineage>
        <taxon>Bacteria</taxon>
        <taxon>Bacillati</taxon>
        <taxon>Actinomycetota</taxon>
        <taxon>Actinomycetes</taxon>
        <taxon>Mycobacteriales</taxon>
        <taxon>Mycobacteriaceae</taxon>
        <taxon>Mycolicibacterium</taxon>
    </lineage>
</organism>
<gene>
    <name evidence="1" type="ORF">AWC04_01800</name>
</gene>
<reference evidence="1 2" key="1">
    <citation type="submission" date="2016-01" db="EMBL/GenBank/DDBJ databases">
        <title>The new phylogeny of the genus Mycobacterium.</title>
        <authorList>
            <person name="Tarcisio F."/>
            <person name="Conor M."/>
            <person name="Antonella G."/>
            <person name="Elisabetta G."/>
            <person name="Giulia F.S."/>
            <person name="Sara T."/>
            <person name="Anna F."/>
            <person name="Clotilde B."/>
            <person name="Roberto B."/>
            <person name="Veronica D.S."/>
            <person name="Fabio R."/>
            <person name="Monica P."/>
            <person name="Olivier J."/>
            <person name="Enrico T."/>
            <person name="Nicola S."/>
        </authorList>
    </citation>
    <scope>NUCLEOTIDE SEQUENCE [LARGE SCALE GENOMIC DNA]</scope>
    <source>
        <strain evidence="1 2">DSM 44179</strain>
    </source>
</reference>
<evidence type="ECO:0000313" key="2">
    <source>
        <dbReference type="Proteomes" id="UP000193484"/>
    </source>
</evidence>
<sequence length="65" mass="7068">MSGGDPGRIGGRFLEACVGLLLAAMALYAAISILRAIWLYLCIVVLVVGVGALLWWRISSKYRGW</sequence>
<evidence type="ECO:0000313" key="1">
    <source>
        <dbReference type="EMBL" id="ORV08685.1"/>
    </source>
</evidence>
<dbReference type="Proteomes" id="UP000193484">
    <property type="component" value="Unassembled WGS sequence"/>
</dbReference>
<protein>
    <submittedName>
        <fullName evidence="1">Uncharacterized protein</fullName>
    </submittedName>
</protein>
<name>A0A1X1RLG2_MYCFA</name>
<keyword evidence="2" id="KW-1185">Reference proteome</keyword>
<accession>A0A1X1RLG2</accession>
<dbReference type="STRING" id="1793.AWC04_01800"/>
<dbReference type="AlphaFoldDB" id="A0A1X1RLG2"/>
<comment type="caution">
    <text evidence="1">The sequence shown here is derived from an EMBL/GenBank/DDBJ whole genome shotgun (WGS) entry which is preliminary data.</text>
</comment>